<feature type="modified residue" description="4-aspartylphosphate" evidence="11">
    <location>
        <position position="988"/>
    </location>
</feature>
<organism evidence="17 18">
    <name type="scientific">Microvirga aerilata</name>
    <dbReference type="NCBI Taxonomy" id="670292"/>
    <lineage>
        <taxon>Bacteria</taxon>
        <taxon>Pseudomonadati</taxon>
        <taxon>Pseudomonadota</taxon>
        <taxon>Alphaproteobacteria</taxon>
        <taxon>Hyphomicrobiales</taxon>
        <taxon>Methylobacteriaceae</taxon>
        <taxon>Microvirga</taxon>
    </lineage>
</organism>
<dbReference type="InterPro" id="IPR029016">
    <property type="entry name" value="GAF-like_dom_sf"/>
</dbReference>
<dbReference type="SUPFAM" id="SSF55781">
    <property type="entry name" value="GAF domain-like"/>
    <property type="match status" value="1"/>
</dbReference>
<evidence type="ECO:0000256" key="11">
    <source>
        <dbReference type="PROSITE-ProRule" id="PRU00169"/>
    </source>
</evidence>
<evidence type="ECO:0000256" key="6">
    <source>
        <dbReference type="ARBA" id="ARBA00022679"/>
    </source>
</evidence>
<dbReference type="SUPFAM" id="SSF55785">
    <property type="entry name" value="PYP-like sensor domain (PAS domain)"/>
    <property type="match status" value="1"/>
</dbReference>
<dbReference type="SUPFAM" id="SSF52172">
    <property type="entry name" value="CheY-like"/>
    <property type="match status" value="1"/>
</dbReference>
<dbReference type="Pfam" id="PF02518">
    <property type="entry name" value="HATPase_c"/>
    <property type="match status" value="1"/>
</dbReference>
<gene>
    <name evidence="17" type="ORF">JKG68_26645</name>
</gene>
<protein>
    <recommendedName>
        <fullName evidence="3">histidine kinase</fullName>
        <ecNumber evidence="3">2.7.13.3</ecNumber>
    </recommendedName>
</protein>
<dbReference type="PRINTS" id="PR00344">
    <property type="entry name" value="BCTRLSENSOR"/>
</dbReference>
<dbReference type="Gene3D" id="3.30.450.40">
    <property type="match status" value="1"/>
</dbReference>
<proteinExistence type="predicted"/>
<feature type="domain" description="Response regulatory" evidence="15">
    <location>
        <begin position="937"/>
        <end position="1054"/>
    </location>
</feature>
<evidence type="ECO:0000313" key="17">
    <source>
        <dbReference type="EMBL" id="MBL0407500.1"/>
    </source>
</evidence>
<evidence type="ECO:0000256" key="13">
    <source>
        <dbReference type="SAM" id="Phobius"/>
    </source>
</evidence>
<evidence type="ECO:0000259" key="15">
    <source>
        <dbReference type="PROSITE" id="PS50110"/>
    </source>
</evidence>
<dbReference type="Gene3D" id="3.30.450.20">
    <property type="entry name" value="PAS domain"/>
    <property type="match status" value="3"/>
</dbReference>
<dbReference type="InterPro" id="IPR001789">
    <property type="entry name" value="Sig_transdc_resp-reg_receiver"/>
</dbReference>
<keyword evidence="7 13" id="KW-0812">Transmembrane</keyword>
<dbReference type="InterPro" id="IPR036890">
    <property type="entry name" value="HATPase_C_sf"/>
</dbReference>
<feature type="domain" description="Histidine kinase" evidence="14">
    <location>
        <begin position="686"/>
        <end position="912"/>
    </location>
</feature>
<dbReference type="Pfam" id="PF02743">
    <property type="entry name" value="dCache_1"/>
    <property type="match status" value="1"/>
</dbReference>
<dbReference type="Gene3D" id="3.40.50.2300">
    <property type="match status" value="1"/>
</dbReference>
<dbReference type="InterPro" id="IPR005467">
    <property type="entry name" value="His_kinase_dom"/>
</dbReference>
<reference evidence="17" key="1">
    <citation type="submission" date="2021-01" db="EMBL/GenBank/DDBJ databases">
        <title>Microvirga sp.</title>
        <authorList>
            <person name="Kim M.K."/>
        </authorList>
    </citation>
    <scope>NUCLEOTIDE SEQUENCE</scope>
    <source>
        <strain evidence="17">5420S-16</strain>
    </source>
</reference>
<dbReference type="GO" id="GO:0000155">
    <property type="term" value="F:phosphorelay sensor kinase activity"/>
    <property type="evidence" value="ECO:0007669"/>
    <property type="project" value="InterPro"/>
</dbReference>
<dbReference type="CDD" id="cd18774">
    <property type="entry name" value="PDC2_HK_sensor"/>
    <property type="match status" value="1"/>
</dbReference>
<dbReference type="SMART" id="SM00387">
    <property type="entry name" value="HATPase_c"/>
    <property type="match status" value="1"/>
</dbReference>
<dbReference type="NCBIfam" id="TIGR00229">
    <property type="entry name" value="sensory_box"/>
    <property type="match status" value="1"/>
</dbReference>
<evidence type="ECO:0000256" key="10">
    <source>
        <dbReference type="ARBA" id="ARBA00023136"/>
    </source>
</evidence>
<dbReference type="CDD" id="cd00130">
    <property type="entry name" value="PAS"/>
    <property type="match status" value="1"/>
</dbReference>
<dbReference type="EC" id="2.7.13.3" evidence="3"/>
<evidence type="ECO:0000256" key="5">
    <source>
        <dbReference type="ARBA" id="ARBA00022553"/>
    </source>
</evidence>
<dbReference type="SMART" id="SM00091">
    <property type="entry name" value="PAS"/>
    <property type="match status" value="1"/>
</dbReference>
<evidence type="ECO:0000256" key="4">
    <source>
        <dbReference type="ARBA" id="ARBA00022475"/>
    </source>
</evidence>
<accession>A0A936ZGU7</accession>
<keyword evidence="4" id="KW-1003">Cell membrane</keyword>
<dbReference type="SUPFAM" id="SSF47384">
    <property type="entry name" value="Homodimeric domain of signal transducing histidine kinase"/>
    <property type="match status" value="1"/>
</dbReference>
<dbReference type="Proteomes" id="UP000605848">
    <property type="component" value="Unassembled WGS sequence"/>
</dbReference>
<dbReference type="SMART" id="SM00388">
    <property type="entry name" value="HisKA"/>
    <property type="match status" value="1"/>
</dbReference>
<evidence type="ECO:0000256" key="1">
    <source>
        <dbReference type="ARBA" id="ARBA00000085"/>
    </source>
</evidence>
<keyword evidence="6" id="KW-0808">Transferase</keyword>
<dbReference type="CDD" id="cd16919">
    <property type="entry name" value="HATPase_CckA-like"/>
    <property type="match status" value="1"/>
</dbReference>
<dbReference type="Pfam" id="PF08447">
    <property type="entry name" value="PAS_3"/>
    <property type="match status" value="1"/>
</dbReference>
<sequence>MRAHLVVFAAAIVLPILAFAGFASWQYADGERSRLEQAALEEARDVAQAVDDELGNLLSSAQILALTSAVRNGHLEEFHRLAQDMQQALSIIAVLRKPDGQQVASPLAPFGTSLPRNQLPTDQAVLSSKQPQVTDLYTGAVSRVPLFSVTVPVIQAGDIVYLLNLSFPVERLRSIILREQPPEDWTVAVVDRSGTIMARNNRHEDFVGKPATRDLQENTKGRLGSWNGFTADGRAVFGAYARTNLSDWRVAVGVQRGDLATPLQRSLWWFTGLGVGLLAVSAVLASLFGQRITAPIEALTGKAAALGRGEAVLPVATTVSEVKQVGEALTAASINLRGRETDLRESEQRLREESHTLETLNRMGATVASELDLERVVQMVTDAGVELTGAKFGAFFYNTVNETGESLMLYTLSGVDRSEFERYPHPRATAVFAPTFKGQGVVRSDDILADPRYGKNEPYRGMPEGHLPVRSYLAVPVASRSGEVIGGLFFGHPEPGCFNERHEQLIVGIAGQAAIAIDNARLYRDAQRELEQRRQAEESLRDLNTTLEQRITEAVAERNMVWRTSQDLFVICGFDGFYRSLNPAWAHALGYAPDELIGTRFDALVHPDDVPATRREFERLVVGSIIRDFDLRLRSKEGAYRWYSWTCVPQGDVFYAAGRDMTERKQLEAQLRQSQKMEVVGQLTGGIAHDFNNLLTVVTGNLDMLHRKVGTSGDHRLIRNVENALEGARRAAQLTHRLLAFSRQSPLQPETVDINKLVGGMSDLLQRTLGENISIETVMAGGLWRTEADPNQLENAILNLAVNARDAMPEGGKLTIETANAHLDEAYAASTNGEVKVGQYVMVSVSDTGAGMTPDVRAKVFEPFFTTKPVGKGTGLGLAQVYGFTKQSGGHVAIYSEVGHGTTVKLYFPRLARVQDRVQVLQGDPQAAVPALGAGEMILVVEDEAMVRDFSVSALEDASYRVLTAGDGPTALRLLEQHQSDIALLFTDVVLAGPMNGRRIADEALKVRPDLKVLFTTGYTRNAIVHHGRLDEGVELITKPFTALALAKRVRDLLDGPQGGLGS</sequence>
<keyword evidence="9 13" id="KW-1133">Transmembrane helix</keyword>
<evidence type="ECO:0000256" key="12">
    <source>
        <dbReference type="SAM" id="Coils"/>
    </source>
</evidence>
<dbReference type="InterPro" id="IPR036097">
    <property type="entry name" value="HisK_dim/P_sf"/>
</dbReference>
<dbReference type="Pfam" id="PF00072">
    <property type="entry name" value="Response_reg"/>
    <property type="match status" value="1"/>
</dbReference>
<evidence type="ECO:0000259" key="14">
    <source>
        <dbReference type="PROSITE" id="PS50109"/>
    </source>
</evidence>
<keyword evidence="8" id="KW-0418">Kinase</keyword>
<dbReference type="InterPro" id="IPR003018">
    <property type="entry name" value="GAF"/>
</dbReference>
<dbReference type="InterPro" id="IPR003594">
    <property type="entry name" value="HATPase_dom"/>
</dbReference>
<comment type="subcellular location">
    <subcellularLocation>
        <location evidence="2">Cell membrane</location>
        <topology evidence="2">Multi-pass membrane protein</topology>
    </subcellularLocation>
</comment>
<evidence type="ECO:0000256" key="3">
    <source>
        <dbReference type="ARBA" id="ARBA00012438"/>
    </source>
</evidence>
<comment type="caution">
    <text evidence="17">The sequence shown here is derived from an EMBL/GenBank/DDBJ whole genome shotgun (WGS) entry which is preliminary data.</text>
</comment>
<dbReference type="PROSITE" id="PS50112">
    <property type="entry name" value="PAS"/>
    <property type="match status" value="1"/>
</dbReference>
<evidence type="ECO:0000256" key="8">
    <source>
        <dbReference type="ARBA" id="ARBA00022777"/>
    </source>
</evidence>
<dbReference type="InterPro" id="IPR003661">
    <property type="entry name" value="HisK_dim/P_dom"/>
</dbReference>
<keyword evidence="12" id="KW-0175">Coiled coil</keyword>
<dbReference type="Pfam" id="PF00512">
    <property type="entry name" value="HisKA"/>
    <property type="match status" value="1"/>
</dbReference>
<dbReference type="AlphaFoldDB" id="A0A936ZGU7"/>
<feature type="domain" description="PAS" evidence="16">
    <location>
        <begin position="575"/>
        <end position="624"/>
    </location>
</feature>
<comment type="catalytic activity">
    <reaction evidence="1">
        <text>ATP + protein L-histidine = ADP + protein N-phospho-L-histidine.</text>
        <dbReference type="EC" id="2.7.13.3"/>
    </reaction>
</comment>
<dbReference type="CDD" id="cd00082">
    <property type="entry name" value="HisKA"/>
    <property type="match status" value="1"/>
</dbReference>
<dbReference type="InterPro" id="IPR033479">
    <property type="entry name" value="dCache_1"/>
</dbReference>
<keyword evidence="10 13" id="KW-0472">Membrane</keyword>
<feature type="coiled-coil region" evidence="12">
    <location>
        <begin position="519"/>
        <end position="553"/>
    </location>
</feature>
<keyword evidence="5 11" id="KW-0597">Phosphoprotein</keyword>
<dbReference type="RefSeq" id="WP_202064792.1">
    <property type="nucleotide sequence ID" value="NZ_JAEQMY010000087.1"/>
</dbReference>
<dbReference type="SMART" id="SM00448">
    <property type="entry name" value="REC"/>
    <property type="match status" value="1"/>
</dbReference>
<dbReference type="EMBL" id="JAEQMY010000087">
    <property type="protein sequence ID" value="MBL0407500.1"/>
    <property type="molecule type" value="Genomic_DNA"/>
</dbReference>
<evidence type="ECO:0000256" key="9">
    <source>
        <dbReference type="ARBA" id="ARBA00022989"/>
    </source>
</evidence>
<dbReference type="PROSITE" id="PS50110">
    <property type="entry name" value="RESPONSE_REGULATORY"/>
    <property type="match status" value="1"/>
</dbReference>
<feature type="transmembrane region" description="Helical" evidence="13">
    <location>
        <begin position="6"/>
        <end position="25"/>
    </location>
</feature>
<evidence type="ECO:0000259" key="16">
    <source>
        <dbReference type="PROSITE" id="PS50112"/>
    </source>
</evidence>
<dbReference type="CDD" id="cd18161">
    <property type="entry name" value="REC_hyHK_blue-like"/>
    <property type="match status" value="1"/>
</dbReference>
<dbReference type="PANTHER" id="PTHR43065:SF49">
    <property type="entry name" value="HISTIDINE KINASE"/>
    <property type="match status" value="1"/>
</dbReference>
<dbReference type="SMART" id="SM00065">
    <property type="entry name" value="GAF"/>
    <property type="match status" value="1"/>
</dbReference>
<dbReference type="InterPro" id="IPR013655">
    <property type="entry name" value="PAS_fold_3"/>
</dbReference>
<dbReference type="InterPro" id="IPR004358">
    <property type="entry name" value="Sig_transdc_His_kin-like_C"/>
</dbReference>
<dbReference type="SUPFAM" id="SSF55874">
    <property type="entry name" value="ATPase domain of HSP90 chaperone/DNA topoisomerase II/histidine kinase"/>
    <property type="match status" value="1"/>
</dbReference>
<dbReference type="InterPro" id="IPR011006">
    <property type="entry name" value="CheY-like_superfamily"/>
</dbReference>
<evidence type="ECO:0000256" key="2">
    <source>
        <dbReference type="ARBA" id="ARBA00004651"/>
    </source>
</evidence>
<dbReference type="InterPro" id="IPR035965">
    <property type="entry name" value="PAS-like_dom_sf"/>
</dbReference>
<dbReference type="InterPro" id="IPR000014">
    <property type="entry name" value="PAS"/>
</dbReference>
<name>A0A936ZGU7_9HYPH</name>
<dbReference type="Pfam" id="PF13185">
    <property type="entry name" value="GAF_2"/>
    <property type="match status" value="1"/>
</dbReference>
<dbReference type="PROSITE" id="PS50109">
    <property type="entry name" value="HIS_KIN"/>
    <property type="match status" value="1"/>
</dbReference>
<evidence type="ECO:0000313" key="18">
    <source>
        <dbReference type="Proteomes" id="UP000605848"/>
    </source>
</evidence>
<dbReference type="Gene3D" id="3.30.565.10">
    <property type="entry name" value="Histidine kinase-like ATPase, C-terminal domain"/>
    <property type="match status" value="1"/>
</dbReference>
<evidence type="ECO:0000256" key="7">
    <source>
        <dbReference type="ARBA" id="ARBA00022692"/>
    </source>
</evidence>
<keyword evidence="18" id="KW-1185">Reference proteome</keyword>
<dbReference type="Gene3D" id="1.10.287.130">
    <property type="match status" value="1"/>
</dbReference>
<dbReference type="PANTHER" id="PTHR43065">
    <property type="entry name" value="SENSOR HISTIDINE KINASE"/>
    <property type="match status" value="1"/>
</dbReference>
<dbReference type="GO" id="GO:0005886">
    <property type="term" value="C:plasma membrane"/>
    <property type="evidence" value="ECO:0007669"/>
    <property type="project" value="UniProtKB-SubCell"/>
</dbReference>